<dbReference type="RefSeq" id="WP_088439240.1">
    <property type="nucleotide sequence ID" value="NZ_NHRV01000002.1"/>
</dbReference>
<proteinExistence type="predicted"/>
<sequence>MKKSFHIKKVYSKPWTETVNTKIECPILAGSPFEGNAGIAGDDGEELNAKEIQYFDEDNLLKNKKVWKH</sequence>
<name>A0A2M8TJQ5_PREIN</name>
<protein>
    <submittedName>
        <fullName evidence="1">Uncharacterized protein</fullName>
    </submittedName>
</protein>
<evidence type="ECO:0000313" key="1">
    <source>
        <dbReference type="EMBL" id="PJI24170.1"/>
    </source>
</evidence>
<gene>
    <name evidence="1" type="ORF">CTM59_08480</name>
</gene>
<dbReference type="AlphaFoldDB" id="A0A2M8TJQ5"/>
<evidence type="ECO:0000313" key="2">
    <source>
        <dbReference type="Proteomes" id="UP000231201"/>
    </source>
</evidence>
<comment type="caution">
    <text evidence="1">The sequence shown here is derived from an EMBL/GenBank/DDBJ whole genome shotgun (WGS) entry which is preliminary data.</text>
</comment>
<reference evidence="1 2" key="1">
    <citation type="submission" date="2017-11" db="EMBL/GenBank/DDBJ databases">
        <title>Genome sequencing of Prevotella intermedia KCOM 2833.</title>
        <authorList>
            <person name="Kook J.-K."/>
            <person name="Park S.-N."/>
            <person name="Lim Y.K."/>
        </authorList>
    </citation>
    <scope>NUCLEOTIDE SEQUENCE [LARGE SCALE GENOMIC DNA]</scope>
    <source>
        <strain evidence="1 2">KCOM 2833</strain>
    </source>
</reference>
<dbReference type="EMBL" id="PENH01000002">
    <property type="protein sequence ID" value="PJI24170.1"/>
    <property type="molecule type" value="Genomic_DNA"/>
</dbReference>
<dbReference type="Proteomes" id="UP000231201">
    <property type="component" value="Unassembled WGS sequence"/>
</dbReference>
<organism evidence="1 2">
    <name type="scientific">Prevotella intermedia</name>
    <dbReference type="NCBI Taxonomy" id="28131"/>
    <lineage>
        <taxon>Bacteria</taxon>
        <taxon>Pseudomonadati</taxon>
        <taxon>Bacteroidota</taxon>
        <taxon>Bacteroidia</taxon>
        <taxon>Bacteroidales</taxon>
        <taxon>Prevotellaceae</taxon>
        <taxon>Prevotella</taxon>
    </lineage>
</organism>
<accession>A0A2M8TJQ5</accession>